<gene>
    <name evidence="1" type="ORF">Pint_19820</name>
</gene>
<comment type="caution">
    <text evidence="1">The sequence shown here is derived from an EMBL/GenBank/DDBJ whole genome shotgun (WGS) entry which is preliminary data.</text>
</comment>
<organism evidence="1 2">
    <name type="scientific">Pistacia integerrima</name>
    <dbReference type="NCBI Taxonomy" id="434235"/>
    <lineage>
        <taxon>Eukaryota</taxon>
        <taxon>Viridiplantae</taxon>
        <taxon>Streptophyta</taxon>
        <taxon>Embryophyta</taxon>
        <taxon>Tracheophyta</taxon>
        <taxon>Spermatophyta</taxon>
        <taxon>Magnoliopsida</taxon>
        <taxon>eudicotyledons</taxon>
        <taxon>Gunneridae</taxon>
        <taxon>Pentapetalae</taxon>
        <taxon>rosids</taxon>
        <taxon>malvids</taxon>
        <taxon>Sapindales</taxon>
        <taxon>Anacardiaceae</taxon>
        <taxon>Pistacia</taxon>
    </lineage>
</organism>
<accession>A0ACC0XE47</accession>
<dbReference type="EMBL" id="CM047748">
    <property type="protein sequence ID" value="KAJ0014861.1"/>
    <property type="molecule type" value="Genomic_DNA"/>
</dbReference>
<evidence type="ECO:0000313" key="2">
    <source>
        <dbReference type="Proteomes" id="UP001163603"/>
    </source>
</evidence>
<dbReference type="Proteomes" id="UP001163603">
    <property type="component" value="Chromosome 13"/>
</dbReference>
<proteinExistence type="predicted"/>
<evidence type="ECO:0000313" key="1">
    <source>
        <dbReference type="EMBL" id="KAJ0014861.1"/>
    </source>
</evidence>
<sequence>MGCSGMCGDVALNLDGHELVVDLFVLPLRGANIVLDAQWLATLGPVIMDYKELTLSFNWDATSLTLKGPPSTTSGANSIASIGKVDVCGFH</sequence>
<reference evidence="2" key="1">
    <citation type="journal article" date="2023" name="G3 (Bethesda)">
        <title>Genome assembly and association tests identify interacting loci associated with vigor, precocity, and sex in interspecific pistachio rootstocks.</title>
        <authorList>
            <person name="Palmer W."/>
            <person name="Jacygrad E."/>
            <person name="Sagayaradj S."/>
            <person name="Cavanaugh K."/>
            <person name="Han R."/>
            <person name="Bertier L."/>
            <person name="Beede B."/>
            <person name="Kafkas S."/>
            <person name="Golino D."/>
            <person name="Preece J."/>
            <person name="Michelmore R."/>
        </authorList>
    </citation>
    <scope>NUCLEOTIDE SEQUENCE [LARGE SCALE GENOMIC DNA]</scope>
</reference>
<protein>
    <submittedName>
        <fullName evidence="1">Uncharacterized protein</fullName>
    </submittedName>
</protein>
<name>A0ACC0XE47_9ROSI</name>
<keyword evidence="2" id="KW-1185">Reference proteome</keyword>